<feature type="domain" description="Ketosynthase family 3 (KS3)" evidence="4">
    <location>
        <begin position="37"/>
        <end position="449"/>
    </location>
</feature>
<dbReference type="SUPFAM" id="SSF53901">
    <property type="entry name" value="Thiolase-like"/>
    <property type="match status" value="1"/>
</dbReference>
<keyword evidence="2" id="KW-0808">Transferase</keyword>
<dbReference type="InterPro" id="IPR016039">
    <property type="entry name" value="Thiolase-like"/>
</dbReference>
<dbReference type="InterPro" id="IPR050091">
    <property type="entry name" value="PKS_NRPS_Biosynth_Enz"/>
</dbReference>
<dbReference type="Pfam" id="PF02801">
    <property type="entry name" value="Ketoacyl-synt_C"/>
    <property type="match status" value="1"/>
</dbReference>
<dbReference type="PANTHER" id="PTHR43775">
    <property type="entry name" value="FATTY ACID SYNTHASE"/>
    <property type="match status" value="1"/>
</dbReference>
<dbReference type="InterPro" id="IPR015083">
    <property type="entry name" value="NorB/c/GfsB-D-like_docking"/>
</dbReference>
<dbReference type="Proteomes" id="UP001611415">
    <property type="component" value="Unassembled WGS sequence"/>
</dbReference>
<evidence type="ECO:0000256" key="2">
    <source>
        <dbReference type="ARBA" id="ARBA00022679"/>
    </source>
</evidence>
<evidence type="ECO:0000256" key="3">
    <source>
        <dbReference type="ARBA" id="ARBA00023268"/>
    </source>
</evidence>
<dbReference type="InterPro" id="IPR018201">
    <property type="entry name" value="Ketoacyl_synth_AS"/>
</dbReference>
<dbReference type="RefSeq" id="WP_397096620.1">
    <property type="nucleotide sequence ID" value="NZ_JBIRYO010000089.1"/>
</dbReference>
<organism evidence="5 6">
    <name type="scientific">Nocardia xishanensis</name>
    <dbReference type="NCBI Taxonomy" id="238964"/>
    <lineage>
        <taxon>Bacteria</taxon>
        <taxon>Bacillati</taxon>
        <taxon>Actinomycetota</taxon>
        <taxon>Actinomycetes</taxon>
        <taxon>Mycobacteriales</taxon>
        <taxon>Nocardiaceae</taxon>
        <taxon>Nocardia</taxon>
    </lineage>
</organism>
<dbReference type="Pfam" id="PF16197">
    <property type="entry name" value="KAsynt_C_assoc"/>
    <property type="match status" value="1"/>
</dbReference>
<dbReference type="PROSITE" id="PS52004">
    <property type="entry name" value="KS3_2"/>
    <property type="match status" value="1"/>
</dbReference>
<evidence type="ECO:0000313" key="6">
    <source>
        <dbReference type="Proteomes" id="UP001611415"/>
    </source>
</evidence>
<dbReference type="CDD" id="cd00833">
    <property type="entry name" value="PKS"/>
    <property type="match status" value="1"/>
</dbReference>
<dbReference type="SMART" id="SM00825">
    <property type="entry name" value="PKS_KS"/>
    <property type="match status" value="1"/>
</dbReference>
<keyword evidence="3" id="KW-0511">Multifunctional enzyme</keyword>
<evidence type="ECO:0000259" key="4">
    <source>
        <dbReference type="PROSITE" id="PS52004"/>
    </source>
</evidence>
<gene>
    <name evidence="5" type="ORF">ACH49W_36695</name>
</gene>
<reference evidence="5 6" key="1">
    <citation type="submission" date="2024-10" db="EMBL/GenBank/DDBJ databases">
        <title>The Natural Products Discovery Center: Release of the First 8490 Sequenced Strains for Exploring Actinobacteria Biosynthetic Diversity.</title>
        <authorList>
            <person name="Kalkreuter E."/>
            <person name="Kautsar S.A."/>
            <person name="Yang D."/>
            <person name="Bader C.D."/>
            <person name="Teijaro C.N."/>
            <person name="Fluegel L."/>
            <person name="Davis C.M."/>
            <person name="Simpson J.R."/>
            <person name="Lauterbach L."/>
            <person name="Steele A.D."/>
            <person name="Gui C."/>
            <person name="Meng S."/>
            <person name="Li G."/>
            <person name="Viehrig K."/>
            <person name="Ye F."/>
            <person name="Su P."/>
            <person name="Kiefer A.F."/>
            <person name="Nichols A."/>
            <person name="Cepeda A.J."/>
            <person name="Yan W."/>
            <person name="Fan B."/>
            <person name="Jiang Y."/>
            <person name="Adhikari A."/>
            <person name="Zheng C.-J."/>
            <person name="Schuster L."/>
            <person name="Cowan T.M."/>
            <person name="Smanski M.J."/>
            <person name="Chevrette M.G."/>
            <person name="De Carvalho L.P.S."/>
            <person name="Shen B."/>
        </authorList>
    </citation>
    <scope>NUCLEOTIDE SEQUENCE [LARGE SCALE GENOMIC DNA]</scope>
    <source>
        <strain evidence="5 6">NPDC019275</strain>
    </source>
</reference>
<dbReference type="Gene3D" id="3.40.47.10">
    <property type="match status" value="1"/>
</dbReference>
<evidence type="ECO:0000313" key="5">
    <source>
        <dbReference type="EMBL" id="MFI2478889.1"/>
    </source>
</evidence>
<dbReference type="InterPro" id="IPR020841">
    <property type="entry name" value="PKS_Beta-ketoAc_synthase_dom"/>
</dbReference>
<accession>A0ABW7XD51</accession>
<dbReference type="Gene3D" id="3.30.70.3290">
    <property type="match status" value="1"/>
</dbReference>
<dbReference type="InterPro" id="IPR032821">
    <property type="entry name" value="PKS_assoc"/>
</dbReference>
<name>A0ABW7XD51_9NOCA</name>
<dbReference type="EMBL" id="JBIRYO010000089">
    <property type="protein sequence ID" value="MFI2478889.1"/>
    <property type="molecule type" value="Genomic_DNA"/>
</dbReference>
<proteinExistence type="predicted"/>
<comment type="caution">
    <text evidence="5">The sequence shown here is derived from an EMBL/GenBank/DDBJ whole genome shotgun (WGS) entry which is preliminary data.</text>
</comment>
<feature type="non-terminal residue" evidence="5">
    <location>
        <position position="517"/>
    </location>
</feature>
<dbReference type="InterPro" id="IPR014030">
    <property type="entry name" value="Ketoacyl_synth_N"/>
</dbReference>
<dbReference type="Pfam" id="PF08990">
    <property type="entry name" value="Docking"/>
    <property type="match status" value="1"/>
</dbReference>
<comment type="cofactor">
    <cofactor evidence="1">
        <name>pantetheine 4'-phosphate</name>
        <dbReference type="ChEBI" id="CHEBI:47942"/>
    </cofactor>
</comment>
<dbReference type="PANTHER" id="PTHR43775:SF51">
    <property type="entry name" value="INACTIVE PHENOLPHTHIOCEROL SYNTHESIS POLYKETIDE SYNTHASE TYPE I PKS1-RELATED"/>
    <property type="match status" value="1"/>
</dbReference>
<keyword evidence="6" id="KW-1185">Reference proteome</keyword>
<protein>
    <submittedName>
        <fullName evidence="5">Type I polyketide synthase</fullName>
    </submittedName>
</protein>
<evidence type="ECO:0000256" key="1">
    <source>
        <dbReference type="ARBA" id="ARBA00001957"/>
    </source>
</evidence>
<sequence>MTKPDDNTQKLAQALRVSLKETERLRARNRQLDAALREPIAIVGMACRYPGGVDSPEDLWKLVADGVDATTEFPVNRGWDTDRLYDSTGETPNSTYTREGGFLHSAGEFDPAFFGISPNEAALMDPQQFLLLETSWEAFERAGVDPGSLKGSRTGVWVGMMYHDYPANANSGSIASGRVSYVFGLEGPSVTVDTACSSSLVAMHSAAASLRSGECDLALAGGVAVMATPDTFVEFSRQRGLAADGRCKSFADAADGVGWSEGVGVLVLERLSDAQRNGHRILAVIAGSAVNQDGASNGLTAPNGPSQRRVIRAALANAGVSPAEVDVVEAHGTGTTLGDPIEAQALLATYGQDRDADRPLWLGSLKSNIGHSQAAAGVGGVIKMVMAMQHGVLPQTLHVDQPSTKVDWSEGHVRLLTEPMPWTVADRPRRAGISSFGISGTNAHVIVEEAPATEPAVDEAPAPVVKTVPAGGVLPWVVSARSGEALAGQAARLASHVDVRELDPVDVGFSLASTRAV</sequence>
<dbReference type="Pfam" id="PF00109">
    <property type="entry name" value="ketoacyl-synt"/>
    <property type="match status" value="1"/>
</dbReference>
<dbReference type="PROSITE" id="PS00606">
    <property type="entry name" value="KS3_1"/>
    <property type="match status" value="1"/>
</dbReference>
<dbReference type="InterPro" id="IPR014031">
    <property type="entry name" value="Ketoacyl_synth_C"/>
</dbReference>